<keyword evidence="3" id="KW-0732">Signal</keyword>
<evidence type="ECO:0000256" key="2">
    <source>
        <dbReference type="SAM" id="Phobius"/>
    </source>
</evidence>
<accession>A0A9K3LG99</accession>
<feature type="chain" id="PRO_5039902810" evidence="3">
    <location>
        <begin position="24"/>
        <end position="750"/>
    </location>
</feature>
<name>A0A9K3LG99_9STRA</name>
<feature type="coiled-coil region" evidence="1">
    <location>
        <begin position="348"/>
        <end position="375"/>
    </location>
</feature>
<feature type="transmembrane region" description="Helical" evidence="2">
    <location>
        <begin position="695"/>
        <end position="717"/>
    </location>
</feature>
<keyword evidence="2" id="KW-0812">Transmembrane</keyword>
<dbReference type="AlphaFoldDB" id="A0A9K3LG99"/>
<reference evidence="4" key="2">
    <citation type="submission" date="2021-04" db="EMBL/GenBank/DDBJ databases">
        <authorList>
            <person name="Podell S."/>
        </authorList>
    </citation>
    <scope>NUCLEOTIDE SEQUENCE</scope>
    <source>
        <strain evidence="4">Hildebrandi</strain>
    </source>
</reference>
<protein>
    <submittedName>
        <fullName evidence="4">Uncharacterized protein</fullName>
    </submittedName>
</protein>
<keyword evidence="2" id="KW-0472">Membrane</keyword>
<evidence type="ECO:0000256" key="3">
    <source>
        <dbReference type="SAM" id="SignalP"/>
    </source>
</evidence>
<proteinExistence type="predicted"/>
<keyword evidence="2" id="KW-1133">Transmembrane helix</keyword>
<evidence type="ECO:0000313" key="4">
    <source>
        <dbReference type="EMBL" id="KAG7361820.1"/>
    </source>
</evidence>
<evidence type="ECO:0000256" key="1">
    <source>
        <dbReference type="SAM" id="Coils"/>
    </source>
</evidence>
<feature type="coiled-coil region" evidence="1">
    <location>
        <begin position="523"/>
        <end position="571"/>
    </location>
</feature>
<comment type="caution">
    <text evidence="4">The sequence shown here is derived from an EMBL/GenBank/DDBJ whole genome shotgun (WGS) entry which is preliminary data.</text>
</comment>
<evidence type="ECO:0000313" key="5">
    <source>
        <dbReference type="Proteomes" id="UP000693970"/>
    </source>
</evidence>
<feature type="signal peptide" evidence="3">
    <location>
        <begin position="1"/>
        <end position="23"/>
    </location>
</feature>
<dbReference type="Proteomes" id="UP000693970">
    <property type="component" value="Unassembled WGS sequence"/>
</dbReference>
<feature type="coiled-coil region" evidence="1">
    <location>
        <begin position="404"/>
        <end position="487"/>
    </location>
</feature>
<feature type="coiled-coil region" evidence="1">
    <location>
        <begin position="41"/>
        <end position="309"/>
    </location>
</feature>
<reference evidence="4" key="1">
    <citation type="journal article" date="2021" name="Sci. Rep.">
        <title>Diploid genomic architecture of Nitzschia inconspicua, an elite biomass production diatom.</title>
        <authorList>
            <person name="Oliver A."/>
            <person name="Podell S."/>
            <person name="Pinowska A."/>
            <person name="Traller J.C."/>
            <person name="Smith S.R."/>
            <person name="McClure R."/>
            <person name="Beliaev A."/>
            <person name="Bohutskyi P."/>
            <person name="Hill E.A."/>
            <person name="Rabines A."/>
            <person name="Zheng H."/>
            <person name="Allen L.Z."/>
            <person name="Kuo A."/>
            <person name="Grigoriev I.V."/>
            <person name="Allen A.E."/>
            <person name="Hazlebeck D."/>
            <person name="Allen E.E."/>
        </authorList>
    </citation>
    <scope>NUCLEOTIDE SEQUENCE</scope>
    <source>
        <strain evidence="4">Hildebrandi</strain>
    </source>
</reference>
<dbReference type="EMBL" id="JAGRRH010000013">
    <property type="protein sequence ID" value="KAG7361820.1"/>
    <property type="molecule type" value="Genomic_DNA"/>
</dbReference>
<keyword evidence="1" id="KW-0175">Coiled coil</keyword>
<gene>
    <name evidence="4" type="ORF">IV203_036921</name>
</gene>
<organism evidence="4 5">
    <name type="scientific">Nitzschia inconspicua</name>
    <dbReference type="NCBI Taxonomy" id="303405"/>
    <lineage>
        <taxon>Eukaryota</taxon>
        <taxon>Sar</taxon>
        <taxon>Stramenopiles</taxon>
        <taxon>Ochrophyta</taxon>
        <taxon>Bacillariophyta</taxon>
        <taxon>Bacillariophyceae</taxon>
        <taxon>Bacillariophycidae</taxon>
        <taxon>Bacillariales</taxon>
        <taxon>Bacillariaceae</taxon>
        <taxon>Nitzschia</taxon>
    </lineage>
</organism>
<keyword evidence="5" id="KW-1185">Reference proteome</keyword>
<sequence>MSLRDLLLQVVLLFGFLVAKSWCSSDEDAIYAATSPLLREIEALKERLEMYEMKQDTLEAATEQFRLKAKSMKQKLEEERNRYDHLAVEKQSLETDFEERLEKKLRKETELFEKYKRDQEQNRLDLQEKIGQLQKQNEMSEQKHKSLQRDLLAKLEKGEDKYKLLEQKKLSEEEKMKKDMEMLVERLKDSEQQVSSLQQTLTATLADEKERDTLHQKELRMRIEEANRWEARIKELNEEKKKLFFHLKQTETKLEASEDMGSKLQQKLTMTQNQLLAAEETLQEMTNDIQLKAEELSNIRNTAKDVQQKLDASEKYAKLLLEVNNKTSVAYEDVIMQLESEREKSNQTAAMKTELQRTKKEYLSLEEELLFVKKQLNTTILQSSDCSRTFETIRSEYDILHHNVTALRTKLDESNRELESCEETLENVQQERWQLMLVMEEAKNRTISLQMMTASKDEQIEKLSSKYVELEAAALHYQKEFAELRSRFSEVAAELEVERRKSIVAGELAEQVEAKTTSCKTDLQMAKQRYEKVEEVALQHRKDLAVSTAQVAALLTELTKTQQRLELVQSKTEMMANSTNPDNWMERTISALRWIDYQLYQILRLVADSLAYIIDFSISRSNGSQAQIVRNYPSVWEILSSISYFCRSTHDAFVAAFQGSVSTVVHMVSSGDGVAQGWRISVRNTFVFFLNHDQVIVLLIEAIGALLLIDLTLSTILRHRSPTRRKMPPVVAGSEADCGSLLRKAKNFQK</sequence>